<sequence>MISSVERILCVFMSQLERACNITSNYSSRPVQAICPPPSLDLEMGIYMGHFQEPTLGNCSDTIMRQHLLPKSSPQFNEGVMIMEEEKQLALELAVSSVDELVKMCPAGQPLWCQCEGSGKELLNVHEYGKMFPWTNINNCGKLNSMGLMRNEATRVSSVVIMNNITLMEAFMDCISTANLS</sequence>
<dbReference type="Proteomes" id="UP000594263">
    <property type="component" value="Unplaced"/>
</dbReference>
<protein>
    <recommendedName>
        <fullName evidence="1">START domain-containing protein</fullName>
    </recommendedName>
</protein>
<dbReference type="GO" id="GO:0008289">
    <property type="term" value="F:lipid binding"/>
    <property type="evidence" value="ECO:0007669"/>
    <property type="project" value="InterPro"/>
</dbReference>
<dbReference type="PANTHER" id="PTHR45654">
    <property type="entry name" value="HOMEOBOX-LEUCINE ZIPPER PROTEIN MERISTEM L1"/>
    <property type="match status" value="1"/>
</dbReference>
<dbReference type="PANTHER" id="PTHR45654:SF11">
    <property type="entry name" value="HOMEOBOX-LEUCINE ZIPPER PROTEIN HDG5"/>
    <property type="match status" value="1"/>
</dbReference>
<dbReference type="Gramene" id="Kaladp0594s0001.1.v1.1">
    <property type="protein sequence ID" value="Kaladp0594s0001.1.v1.1.CDS.1"/>
    <property type="gene ID" value="Kaladp0594s0001.v1.1"/>
</dbReference>
<dbReference type="PROSITE" id="PS50848">
    <property type="entry name" value="START"/>
    <property type="match status" value="1"/>
</dbReference>
<evidence type="ECO:0000313" key="2">
    <source>
        <dbReference type="EnsemblPlants" id="Kaladp0594s0001.1.v1.1.CDS.1"/>
    </source>
</evidence>
<reference evidence="2" key="1">
    <citation type="submission" date="2021-01" db="UniProtKB">
        <authorList>
            <consortium name="EnsemblPlants"/>
        </authorList>
    </citation>
    <scope>IDENTIFICATION</scope>
</reference>
<feature type="domain" description="START" evidence="1">
    <location>
        <begin position="83"/>
        <end position="173"/>
    </location>
</feature>
<evidence type="ECO:0000313" key="3">
    <source>
        <dbReference type="Proteomes" id="UP000594263"/>
    </source>
</evidence>
<evidence type="ECO:0000259" key="1">
    <source>
        <dbReference type="PROSITE" id="PS50848"/>
    </source>
</evidence>
<organism evidence="2 3">
    <name type="scientific">Kalanchoe fedtschenkoi</name>
    <name type="common">Lavender scallops</name>
    <name type="synonym">South American air plant</name>
    <dbReference type="NCBI Taxonomy" id="63787"/>
    <lineage>
        <taxon>Eukaryota</taxon>
        <taxon>Viridiplantae</taxon>
        <taxon>Streptophyta</taxon>
        <taxon>Embryophyta</taxon>
        <taxon>Tracheophyta</taxon>
        <taxon>Spermatophyta</taxon>
        <taxon>Magnoliopsida</taxon>
        <taxon>eudicotyledons</taxon>
        <taxon>Gunneridae</taxon>
        <taxon>Pentapetalae</taxon>
        <taxon>Saxifragales</taxon>
        <taxon>Crassulaceae</taxon>
        <taxon>Kalanchoe</taxon>
    </lineage>
</organism>
<proteinExistence type="predicted"/>
<dbReference type="InterPro" id="IPR042160">
    <property type="entry name" value="HD-Zip_IV"/>
</dbReference>
<keyword evidence="3" id="KW-1185">Reference proteome</keyword>
<dbReference type="InterPro" id="IPR002913">
    <property type="entry name" value="START_lipid-bd_dom"/>
</dbReference>
<dbReference type="EnsemblPlants" id="Kaladp0594s0001.1.v1.1">
    <property type="protein sequence ID" value="Kaladp0594s0001.1.v1.1.CDS.1"/>
    <property type="gene ID" value="Kaladp0594s0001.v1.1"/>
</dbReference>
<dbReference type="GO" id="GO:0003677">
    <property type="term" value="F:DNA binding"/>
    <property type="evidence" value="ECO:0007669"/>
    <property type="project" value="UniProtKB-KW"/>
</dbReference>
<name>A0A7N0VCU9_KALFE</name>
<dbReference type="AlphaFoldDB" id="A0A7N0VCU9"/>
<accession>A0A7N0VCU9</accession>